<reference evidence="1" key="1">
    <citation type="submission" date="2020-08" db="EMBL/GenBank/DDBJ databases">
        <title>Multicomponent nature underlies the extraordinary mechanical properties of spider dragline silk.</title>
        <authorList>
            <person name="Kono N."/>
            <person name="Nakamura H."/>
            <person name="Mori M."/>
            <person name="Yoshida Y."/>
            <person name="Ohtoshi R."/>
            <person name="Malay A.D."/>
            <person name="Moran D.A.P."/>
            <person name="Tomita M."/>
            <person name="Numata K."/>
            <person name="Arakawa K."/>
        </authorList>
    </citation>
    <scope>NUCLEOTIDE SEQUENCE</scope>
</reference>
<evidence type="ECO:0000313" key="2">
    <source>
        <dbReference type="Proteomes" id="UP000887013"/>
    </source>
</evidence>
<evidence type="ECO:0000313" key="1">
    <source>
        <dbReference type="EMBL" id="GFT23275.1"/>
    </source>
</evidence>
<gene>
    <name evidence="1" type="ORF">NPIL_81231</name>
</gene>
<organism evidence="1 2">
    <name type="scientific">Nephila pilipes</name>
    <name type="common">Giant wood spider</name>
    <name type="synonym">Nephila maculata</name>
    <dbReference type="NCBI Taxonomy" id="299642"/>
    <lineage>
        <taxon>Eukaryota</taxon>
        <taxon>Metazoa</taxon>
        <taxon>Ecdysozoa</taxon>
        <taxon>Arthropoda</taxon>
        <taxon>Chelicerata</taxon>
        <taxon>Arachnida</taxon>
        <taxon>Araneae</taxon>
        <taxon>Araneomorphae</taxon>
        <taxon>Entelegynae</taxon>
        <taxon>Araneoidea</taxon>
        <taxon>Nephilidae</taxon>
        <taxon>Nephila</taxon>
    </lineage>
</organism>
<protein>
    <submittedName>
        <fullName evidence="1">Uncharacterized protein</fullName>
    </submittedName>
</protein>
<name>A0A8X6NP07_NEPPI</name>
<dbReference type="EMBL" id="BMAW01106228">
    <property type="protein sequence ID" value="GFT23275.1"/>
    <property type="molecule type" value="Genomic_DNA"/>
</dbReference>
<accession>A0A8X6NP07</accession>
<dbReference type="Proteomes" id="UP000887013">
    <property type="component" value="Unassembled WGS sequence"/>
</dbReference>
<comment type="caution">
    <text evidence="1">The sequence shown here is derived from an EMBL/GenBank/DDBJ whole genome shotgun (WGS) entry which is preliminary data.</text>
</comment>
<proteinExistence type="predicted"/>
<dbReference type="AlphaFoldDB" id="A0A8X6NP07"/>
<keyword evidence="2" id="KW-1185">Reference proteome</keyword>
<sequence>MSPVFFRSQSLDFGDSILDKGTPSIFSFNPSYYCRRITPKIDFLMWDLMGNRRDKMIMAANNSNLTIVVFFFTVGKTLDLPHNNYTLTHSLVSTRRKATAA</sequence>